<organism evidence="12 13">
    <name type="scientific">Niastella populi</name>
    <dbReference type="NCBI Taxonomy" id="550983"/>
    <lineage>
        <taxon>Bacteria</taxon>
        <taxon>Pseudomonadati</taxon>
        <taxon>Bacteroidota</taxon>
        <taxon>Chitinophagia</taxon>
        <taxon>Chitinophagales</taxon>
        <taxon>Chitinophagaceae</taxon>
        <taxon>Niastella</taxon>
    </lineage>
</organism>
<dbReference type="Gene3D" id="3.30.70.890">
    <property type="entry name" value="GHMP kinase, C-terminal domain"/>
    <property type="match status" value="1"/>
</dbReference>
<dbReference type="InterPro" id="IPR006204">
    <property type="entry name" value="GHMP_kinase_N_dom"/>
</dbReference>
<dbReference type="InterPro" id="IPR004424">
    <property type="entry name" value="IspE"/>
</dbReference>
<dbReference type="Pfam" id="PF00288">
    <property type="entry name" value="GHMP_kinases_N"/>
    <property type="match status" value="1"/>
</dbReference>
<dbReference type="UniPathway" id="UPA00056">
    <property type="reaction ID" value="UER00094"/>
</dbReference>
<comment type="catalytic activity">
    <reaction evidence="9">
        <text>4-CDP-2-C-methyl-D-erythritol + ATP = 4-CDP-2-C-methyl-D-erythritol 2-phosphate + ADP + H(+)</text>
        <dbReference type="Rhea" id="RHEA:18437"/>
        <dbReference type="ChEBI" id="CHEBI:15378"/>
        <dbReference type="ChEBI" id="CHEBI:30616"/>
        <dbReference type="ChEBI" id="CHEBI:57823"/>
        <dbReference type="ChEBI" id="CHEBI:57919"/>
        <dbReference type="ChEBI" id="CHEBI:456216"/>
        <dbReference type="EC" id="2.7.1.148"/>
    </reaction>
</comment>
<accession>A0A1V9FV19</accession>
<reference evidence="13" key="1">
    <citation type="submission" date="2016-04" db="EMBL/GenBank/DDBJ databases">
        <authorList>
            <person name="Chen L."/>
            <person name="Zhuang W."/>
            <person name="Wang G."/>
        </authorList>
    </citation>
    <scope>NUCLEOTIDE SEQUENCE [LARGE SCALE GENOMIC DNA]</scope>
    <source>
        <strain evidence="13">208</strain>
    </source>
</reference>
<dbReference type="SUPFAM" id="SSF55060">
    <property type="entry name" value="GHMP Kinase, C-terminal domain"/>
    <property type="match status" value="1"/>
</dbReference>
<evidence type="ECO:0000256" key="6">
    <source>
        <dbReference type="ARBA" id="ARBA00022777"/>
    </source>
</evidence>
<evidence type="ECO:0000313" key="13">
    <source>
        <dbReference type="Proteomes" id="UP000192276"/>
    </source>
</evidence>
<protein>
    <recommendedName>
        <fullName evidence="3 9">4-diphosphocytidyl-2-C-methyl-D-erythritol kinase</fullName>
        <shortName evidence="9">CMK</shortName>
        <ecNumber evidence="2 9">2.7.1.148</ecNumber>
    </recommendedName>
    <alternativeName>
        <fullName evidence="8 9">4-(cytidine-5'-diphospho)-2-C-methyl-D-erythritol kinase</fullName>
    </alternativeName>
</protein>
<comment type="similarity">
    <text evidence="1 9">Belongs to the GHMP kinase family. IspE subfamily.</text>
</comment>
<dbReference type="Proteomes" id="UP000192276">
    <property type="component" value="Unassembled WGS sequence"/>
</dbReference>
<dbReference type="PANTHER" id="PTHR43527:SF2">
    <property type="entry name" value="4-DIPHOSPHOCYTIDYL-2-C-METHYL-D-ERYTHRITOL KINASE, CHLOROPLASTIC"/>
    <property type="match status" value="1"/>
</dbReference>
<feature type="domain" description="GHMP kinase C-terminal" evidence="11">
    <location>
        <begin position="216"/>
        <end position="269"/>
    </location>
</feature>
<keyword evidence="5 9" id="KW-0547">Nucleotide-binding</keyword>
<feature type="domain" description="GHMP kinase N-terminal" evidence="10">
    <location>
        <begin position="79"/>
        <end position="154"/>
    </location>
</feature>
<dbReference type="GO" id="GO:0050515">
    <property type="term" value="F:4-(cytidine 5'-diphospho)-2-C-methyl-D-erythritol kinase activity"/>
    <property type="evidence" value="ECO:0007669"/>
    <property type="project" value="UniProtKB-UniRule"/>
</dbReference>
<evidence type="ECO:0000259" key="11">
    <source>
        <dbReference type="Pfam" id="PF08544"/>
    </source>
</evidence>
<feature type="binding site" evidence="9">
    <location>
        <begin position="107"/>
        <end position="117"/>
    </location>
    <ligand>
        <name>ATP</name>
        <dbReference type="ChEBI" id="CHEBI:30616"/>
    </ligand>
</feature>
<comment type="pathway">
    <text evidence="9">Isoprenoid biosynthesis; isopentenyl diphosphate biosynthesis via DXP pathway; isopentenyl diphosphate from 1-deoxy-D-xylulose 5-phosphate: step 3/6.</text>
</comment>
<dbReference type="PIRSF" id="PIRSF010376">
    <property type="entry name" value="IspE"/>
    <property type="match status" value="1"/>
</dbReference>
<feature type="active site" evidence="9">
    <location>
        <position position="149"/>
    </location>
</feature>
<comment type="function">
    <text evidence="9">Catalyzes the phosphorylation of the position 2 hydroxy group of 4-diphosphocytidyl-2C-methyl-D-erythritol.</text>
</comment>
<sequence>MVVFPNCKINLGLHVVRKREDGYHNLETIFYPLPLRDALEVVSRQPVAPQSGSDRPMPDSATASLHLSGLNVNGRPEDNLCIKAYHLLKKHYPQLSDVDMYLHKAIPMGAGLGGGSADGAFALQLLNDKFQLNIPLEKLLDHSLQLGSDCPFFIINKPCFATGRGELLQTIQLDLSAYSFLVVHPGVHINTGWAFSQLTPAPSPQPLQQIIQQPVARWRHALTNDFEAPVCKQYPELQAIKDKLYEAGALYASMTGSGSCFFGIFNKEQLPSLQWPDNYAVFNLK</sequence>
<evidence type="ECO:0000313" key="12">
    <source>
        <dbReference type="EMBL" id="OQP62195.1"/>
    </source>
</evidence>
<dbReference type="EMBL" id="LWBP01000123">
    <property type="protein sequence ID" value="OQP62195.1"/>
    <property type="molecule type" value="Genomic_DNA"/>
</dbReference>
<dbReference type="RefSeq" id="WP_081163984.1">
    <property type="nucleotide sequence ID" value="NZ_LWBP01000123.1"/>
</dbReference>
<evidence type="ECO:0000256" key="4">
    <source>
        <dbReference type="ARBA" id="ARBA00022679"/>
    </source>
</evidence>
<evidence type="ECO:0000256" key="3">
    <source>
        <dbReference type="ARBA" id="ARBA00017473"/>
    </source>
</evidence>
<dbReference type="InterPro" id="IPR013750">
    <property type="entry name" value="GHMP_kinase_C_dom"/>
</dbReference>
<keyword evidence="13" id="KW-1185">Reference proteome</keyword>
<dbReference type="HAMAP" id="MF_00061">
    <property type="entry name" value="IspE"/>
    <property type="match status" value="1"/>
</dbReference>
<evidence type="ECO:0000256" key="2">
    <source>
        <dbReference type="ARBA" id="ARBA00012052"/>
    </source>
</evidence>
<evidence type="ECO:0000256" key="5">
    <source>
        <dbReference type="ARBA" id="ARBA00022741"/>
    </source>
</evidence>
<dbReference type="SUPFAM" id="SSF54211">
    <property type="entry name" value="Ribosomal protein S5 domain 2-like"/>
    <property type="match status" value="1"/>
</dbReference>
<dbReference type="EC" id="2.7.1.148" evidence="2 9"/>
<dbReference type="InterPro" id="IPR020568">
    <property type="entry name" value="Ribosomal_Su5_D2-typ_SF"/>
</dbReference>
<gene>
    <name evidence="9" type="primary">ispE</name>
    <name evidence="12" type="ORF">A4R26_18125</name>
</gene>
<evidence type="ECO:0000259" key="10">
    <source>
        <dbReference type="Pfam" id="PF00288"/>
    </source>
</evidence>
<dbReference type="InterPro" id="IPR036554">
    <property type="entry name" value="GHMP_kinase_C_sf"/>
</dbReference>
<evidence type="ECO:0000256" key="9">
    <source>
        <dbReference type="HAMAP-Rule" id="MF_00061"/>
    </source>
</evidence>
<dbReference type="STRING" id="550983.A4R26_18125"/>
<dbReference type="Gene3D" id="3.30.230.10">
    <property type="match status" value="1"/>
</dbReference>
<dbReference type="AlphaFoldDB" id="A0A1V9FV19"/>
<dbReference type="GO" id="GO:0005524">
    <property type="term" value="F:ATP binding"/>
    <property type="evidence" value="ECO:0007669"/>
    <property type="project" value="UniProtKB-UniRule"/>
</dbReference>
<evidence type="ECO:0000256" key="7">
    <source>
        <dbReference type="ARBA" id="ARBA00022840"/>
    </source>
</evidence>
<evidence type="ECO:0000256" key="8">
    <source>
        <dbReference type="ARBA" id="ARBA00032554"/>
    </source>
</evidence>
<name>A0A1V9FV19_9BACT</name>
<dbReference type="InterPro" id="IPR014721">
    <property type="entry name" value="Ribsml_uS5_D2-typ_fold_subgr"/>
</dbReference>
<keyword evidence="4 9" id="KW-0808">Transferase</keyword>
<comment type="caution">
    <text evidence="12">The sequence shown here is derived from an EMBL/GenBank/DDBJ whole genome shotgun (WGS) entry which is preliminary data.</text>
</comment>
<evidence type="ECO:0000256" key="1">
    <source>
        <dbReference type="ARBA" id="ARBA00009684"/>
    </source>
</evidence>
<dbReference type="GO" id="GO:0019288">
    <property type="term" value="P:isopentenyl diphosphate biosynthetic process, methylerythritol 4-phosphate pathway"/>
    <property type="evidence" value="ECO:0007669"/>
    <property type="project" value="UniProtKB-UniRule"/>
</dbReference>
<feature type="active site" evidence="9">
    <location>
        <position position="8"/>
    </location>
</feature>
<dbReference type="NCBIfam" id="TIGR00154">
    <property type="entry name" value="ispE"/>
    <property type="match status" value="1"/>
</dbReference>
<dbReference type="PANTHER" id="PTHR43527">
    <property type="entry name" value="4-DIPHOSPHOCYTIDYL-2-C-METHYL-D-ERYTHRITOL KINASE, CHLOROPLASTIC"/>
    <property type="match status" value="1"/>
</dbReference>
<keyword evidence="6 9" id="KW-0418">Kinase</keyword>
<dbReference type="Pfam" id="PF08544">
    <property type="entry name" value="GHMP_kinases_C"/>
    <property type="match status" value="1"/>
</dbReference>
<keyword evidence="9" id="KW-0414">Isoprene biosynthesis</keyword>
<dbReference type="OrthoDB" id="9809438at2"/>
<keyword evidence="7 9" id="KW-0067">ATP-binding</keyword>
<dbReference type="GO" id="GO:0016114">
    <property type="term" value="P:terpenoid biosynthetic process"/>
    <property type="evidence" value="ECO:0007669"/>
    <property type="project" value="UniProtKB-UniRule"/>
</dbReference>
<proteinExistence type="inferred from homology"/>